<protein>
    <submittedName>
        <fullName evidence="4">Ig-like domain-containing protein</fullName>
    </submittedName>
</protein>
<gene>
    <name evidence="2" type="ORF">SCUD_LOCUS12090</name>
</gene>
<dbReference type="AlphaFoldDB" id="A0A183KAQ3"/>
<dbReference type="Proteomes" id="UP000279833">
    <property type="component" value="Unassembled WGS sequence"/>
</dbReference>
<reference evidence="4" key="1">
    <citation type="submission" date="2016-06" db="UniProtKB">
        <authorList>
            <consortium name="WormBaseParasite"/>
        </authorList>
    </citation>
    <scope>IDENTIFICATION</scope>
</reference>
<sequence>MVVCDRPLAVVPWALRSRSQVTKTTSNPISFSGTSKKNPSTVWATGK</sequence>
<keyword evidence="3" id="KW-1185">Reference proteome</keyword>
<dbReference type="WBParaSite" id="SCUD_0001209001-mRNA-1">
    <property type="protein sequence ID" value="SCUD_0001209001-mRNA-1"/>
    <property type="gene ID" value="SCUD_0001209001"/>
</dbReference>
<accession>A0A183KAQ3</accession>
<evidence type="ECO:0000256" key="1">
    <source>
        <dbReference type="SAM" id="MobiDB-lite"/>
    </source>
</evidence>
<feature type="region of interest" description="Disordered" evidence="1">
    <location>
        <begin position="22"/>
        <end position="47"/>
    </location>
</feature>
<proteinExistence type="predicted"/>
<evidence type="ECO:0000313" key="4">
    <source>
        <dbReference type="WBParaSite" id="SCUD_0001209001-mRNA-1"/>
    </source>
</evidence>
<name>A0A183KAQ3_9TREM</name>
<reference evidence="2 3" key="2">
    <citation type="submission" date="2018-11" db="EMBL/GenBank/DDBJ databases">
        <authorList>
            <consortium name="Pathogen Informatics"/>
        </authorList>
    </citation>
    <scope>NUCLEOTIDE SEQUENCE [LARGE SCALE GENOMIC DNA]</scope>
    <source>
        <strain evidence="2">Dakar</strain>
        <strain evidence="3">Dakar, Senegal</strain>
    </source>
</reference>
<evidence type="ECO:0000313" key="3">
    <source>
        <dbReference type="Proteomes" id="UP000279833"/>
    </source>
</evidence>
<evidence type="ECO:0000313" key="2">
    <source>
        <dbReference type="EMBL" id="VDP47339.1"/>
    </source>
</evidence>
<organism evidence="4">
    <name type="scientific">Schistosoma curassoni</name>
    <dbReference type="NCBI Taxonomy" id="6186"/>
    <lineage>
        <taxon>Eukaryota</taxon>
        <taxon>Metazoa</taxon>
        <taxon>Spiralia</taxon>
        <taxon>Lophotrochozoa</taxon>
        <taxon>Platyhelminthes</taxon>
        <taxon>Trematoda</taxon>
        <taxon>Digenea</taxon>
        <taxon>Strigeidida</taxon>
        <taxon>Schistosomatoidea</taxon>
        <taxon>Schistosomatidae</taxon>
        <taxon>Schistosoma</taxon>
    </lineage>
</organism>
<dbReference type="EMBL" id="UZAK01034852">
    <property type="protein sequence ID" value="VDP47339.1"/>
    <property type="molecule type" value="Genomic_DNA"/>
</dbReference>